<dbReference type="AlphaFoldDB" id="A0AAV7WV76"/>
<dbReference type="EMBL" id="JANPWB010000001">
    <property type="protein sequence ID" value="KAJ1217850.1"/>
    <property type="molecule type" value="Genomic_DNA"/>
</dbReference>
<accession>A0AAV7WV76</accession>
<comment type="caution">
    <text evidence="2">The sequence shown here is derived from an EMBL/GenBank/DDBJ whole genome shotgun (WGS) entry which is preliminary data.</text>
</comment>
<keyword evidence="3" id="KW-1185">Reference proteome</keyword>
<gene>
    <name evidence="2" type="ORF">NDU88_005437</name>
</gene>
<dbReference type="Proteomes" id="UP001066276">
    <property type="component" value="Chromosome 1_1"/>
</dbReference>
<reference evidence="2" key="1">
    <citation type="journal article" date="2022" name="bioRxiv">
        <title>Sequencing and chromosome-scale assembly of the giantPleurodeles waltlgenome.</title>
        <authorList>
            <person name="Brown T."/>
            <person name="Elewa A."/>
            <person name="Iarovenko S."/>
            <person name="Subramanian E."/>
            <person name="Araus A.J."/>
            <person name="Petzold A."/>
            <person name="Susuki M."/>
            <person name="Suzuki K.-i.T."/>
            <person name="Hayashi T."/>
            <person name="Toyoda A."/>
            <person name="Oliveira C."/>
            <person name="Osipova E."/>
            <person name="Leigh N.D."/>
            <person name="Simon A."/>
            <person name="Yun M.H."/>
        </authorList>
    </citation>
    <scope>NUCLEOTIDE SEQUENCE</scope>
    <source>
        <strain evidence="2">20211129_DDA</strain>
        <tissue evidence="2">Liver</tissue>
    </source>
</reference>
<evidence type="ECO:0000313" key="3">
    <source>
        <dbReference type="Proteomes" id="UP001066276"/>
    </source>
</evidence>
<proteinExistence type="predicted"/>
<evidence type="ECO:0000313" key="2">
    <source>
        <dbReference type="EMBL" id="KAJ1217850.1"/>
    </source>
</evidence>
<feature type="compositionally biased region" description="Basic and acidic residues" evidence="1">
    <location>
        <begin position="26"/>
        <end position="52"/>
    </location>
</feature>
<organism evidence="2 3">
    <name type="scientific">Pleurodeles waltl</name>
    <name type="common">Iberian ribbed newt</name>
    <dbReference type="NCBI Taxonomy" id="8319"/>
    <lineage>
        <taxon>Eukaryota</taxon>
        <taxon>Metazoa</taxon>
        <taxon>Chordata</taxon>
        <taxon>Craniata</taxon>
        <taxon>Vertebrata</taxon>
        <taxon>Euteleostomi</taxon>
        <taxon>Amphibia</taxon>
        <taxon>Batrachia</taxon>
        <taxon>Caudata</taxon>
        <taxon>Salamandroidea</taxon>
        <taxon>Salamandridae</taxon>
        <taxon>Pleurodelinae</taxon>
        <taxon>Pleurodeles</taxon>
    </lineage>
</organism>
<name>A0AAV7WV76_PLEWA</name>
<sequence>MTLQSRQEQEAHRRVLSTEESVSGDPRNKEKDKGNPRRRDEGSLTGERRDEGSLTGESKWATAPGRNAEARHVPGGEWLLQVCDRLRYQFQDGAQG</sequence>
<feature type="compositionally biased region" description="Basic and acidic residues" evidence="1">
    <location>
        <begin position="7"/>
        <end position="17"/>
    </location>
</feature>
<protein>
    <submittedName>
        <fullName evidence="2">Uncharacterized protein</fullName>
    </submittedName>
</protein>
<feature type="region of interest" description="Disordered" evidence="1">
    <location>
        <begin position="1"/>
        <end position="75"/>
    </location>
</feature>
<evidence type="ECO:0000256" key="1">
    <source>
        <dbReference type="SAM" id="MobiDB-lite"/>
    </source>
</evidence>